<feature type="compositionally biased region" description="Basic residues" evidence="1">
    <location>
        <begin position="157"/>
        <end position="166"/>
    </location>
</feature>
<evidence type="ECO:0000256" key="2">
    <source>
        <dbReference type="SAM" id="Phobius"/>
    </source>
</evidence>
<evidence type="ECO:0000256" key="1">
    <source>
        <dbReference type="SAM" id="MobiDB-lite"/>
    </source>
</evidence>
<evidence type="ECO:0000313" key="4">
    <source>
        <dbReference type="Proteomes" id="UP000242791"/>
    </source>
</evidence>
<dbReference type="OrthoDB" id="5422928at2759"/>
<dbReference type="InterPro" id="IPR039454">
    <property type="entry name" value="OM14"/>
</dbReference>
<dbReference type="VEuPathDB" id="FungiDB:ACJ73_03519"/>
<feature type="transmembrane region" description="Helical" evidence="2">
    <location>
        <begin position="184"/>
        <end position="204"/>
    </location>
</feature>
<name>A0A1J9Q8L7_9EURO</name>
<sequence length="236" mass="26112">MAALRKIKEFILPYICYKDCRIYTLAPRLFITLASRYPFHADPEDIQYRPHPNHHFKTTNWILKRRRCLTRKQSRTVLGNLLKSAAPQPRQVEVAEAEPATTSLIDVDSPHVSSVPPTYESQRVKTNTQAERIEREQEEKKRRDEAETGAKLDAARHAKGKAKAAKSKAVAAKSSLARNKSNPVVLGNALLIAVAGAGLGFGAYQKHAQGALTWRVVGVWSGAVGAVGVVDYFVSK</sequence>
<accession>A0A1J9Q8L7</accession>
<dbReference type="GO" id="GO:0006626">
    <property type="term" value="P:protein targeting to mitochondrion"/>
    <property type="evidence" value="ECO:0007669"/>
    <property type="project" value="TreeGrafter"/>
</dbReference>
<organism evidence="3 4">
    <name type="scientific">Blastomyces percursus</name>
    <dbReference type="NCBI Taxonomy" id="1658174"/>
    <lineage>
        <taxon>Eukaryota</taxon>
        <taxon>Fungi</taxon>
        <taxon>Dikarya</taxon>
        <taxon>Ascomycota</taxon>
        <taxon>Pezizomycotina</taxon>
        <taxon>Eurotiomycetes</taxon>
        <taxon>Eurotiomycetidae</taxon>
        <taxon>Onygenales</taxon>
        <taxon>Ajellomycetaceae</taxon>
        <taxon>Blastomyces</taxon>
    </lineage>
</organism>
<feature type="region of interest" description="Disordered" evidence="1">
    <location>
        <begin position="107"/>
        <end position="166"/>
    </location>
</feature>
<protein>
    <submittedName>
        <fullName evidence="3">Uncharacterized protein</fullName>
    </submittedName>
</protein>
<feature type="compositionally biased region" description="Basic and acidic residues" evidence="1">
    <location>
        <begin position="131"/>
        <end position="156"/>
    </location>
</feature>
<keyword evidence="2" id="KW-0472">Membrane</keyword>
<dbReference type="STRING" id="1658174.A0A1J9Q8L7"/>
<dbReference type="AlphaFoldDB" id="A0A1J9Q8L7"/>
<gene>
    <name evidence="3" type="ORF">ACJ73_03519</name>
</gene>
<dbReference type="GO" id="GO:0005741">
    <property type="term" value="C:mitochondrial outer membrane"/>
    <property type="evidence" value="ECO:0007669"/>
    <property type="project" value="InterPro"/>
</dbReference>
<feature type="compositionally biased region" description="Polar residues" evidence="1">
    <location>
        <begin position="111"/>
        <end position="128"/>
    </location>
</feature>
<comment type="caution">
    <text evidence="3">The sequence shown here is derived from an EMBL/GenBank/DDBJ whole genome shotgun (WGS) entry which is preliminary data.</text>
</comment>
<dbReference type="PANTHER" id="PTHR38402:SF1">
    <property type="entry name" value="MITOCHONDRIAL OUTER MEMBRANE PROTEIN OM14"/>
    <property type="match status" value="1"/>
</dbReference>
<keyword evidence="4" id="KW-1185">Reference proteome</keyword>
<dbReference type="Proteomes" id="UP000242791">
    <property type="component" value="Unassembled WGS sequence"/>
</dbReference>
<feature type="transmembrane region" description="Helical" evidence="2">
    <location>
        <begin position="216"/>
        <end position="234"/>
    </location>
</feature>
<keyword evidence="2" id="KW-1133">Transmembrane helix</keyword>
<reference evidence="3 4" key="1">
    <citation type="submission" date="2015-08" db="EMBL/GenBank/DDBJ databases">
        <title>Emmonsia species relationships and genome sequence.</title>
        <authorList>
            <person name="Cuomo C.A."/>
            <person name="Schwartz I.S."/>
            <person name="Kenyon C."/>
            <person name="De Hoog G.S."/>
            <person name="Govender N.P."/>
            <person name="Botha A."/>
            <person name="Moreno L."/>
            <person name="De Vries M."/>
            <person name="Munoz J.F."/>
            <person name="Stielow J.B."/>
        </authorList>
    </citation>
    <scope>NUCLEOTIDE SEQUENCE [LARGE SCALE GENOMIC DNA]</scope>
    <source>
        <strain evidence="3 4">EI222</strain>
    </source>
</reference>
<proteinExistence type="predicted"/>
<dbReference type="PANTHER" id="PTHR38402">
    <property type="entry name" value="MITOCHONDRIAL OUTER MEMBRANE PROTEIN OM14"/>
    <property type="match status" value="1"/>
</dbReference>
<keyword evidence="2" id="KW-0812">Transmembrane</keyword>
<evidence type="ECO:0000313" key="3">
    <source>
        <dbReference type="EMBL" id="OJD25118.1"/>
    </source>
</evidence>
<dbReference type="EMBL" id="LGTZ01000429">
    <property type="protein sequence ID" value="OJD25118.1"/>
    <property type="molecule type" value="Genomic_DNA"/>
</dbReference>
<dbReference type="GO" id="GO:1990593">
    <property type="term" value="F:nascent polypeptide-associated complex binding"/>
    <property type="evidence" value="ECO:0007669"/>
    <property type="project" value="InterPro"/>
</dbReference>